<name>A0A414HAD2_BACT4</name>
<organism evidence="8 10">
    <name type="scientific">Bacteroides thetaiotaomicron</name>
    <dbReference type="NCBI Taxonomy" id="818"/>
    <lineage>
        <taxon>Bacteria</taxon>
        <taxon>Pseudomonadati</taxon>
        <taxon>Bacteroidota</taxon>
        <taxon>Bacteroidia</taxon>
        <taxon>Bacteroidales</taxon>
        <taxon>Bacteroidaceae</taxon>
        <taxon>Bacteroides</taxon>
    </lineage>
</organism>
<dbReference type="GO" id="GO:0016787">
    <property type="term" value="F:hydrolase activity"/>
    <property type="evidence" value="ECO:0007669"/>
    <property type="project" value="UniProtKB-KW"/>
</dbReference>
<dbReference type="AlphaFoldDB" id="A0A414HAD2"/>
<dbReference type="GeneID" id="60926412"/>
<keyword evidence="1" id="KW-0378">Hydrolase</keyword>
<evidence type="ECO:0000313" key="7">
    <source>
        <dbReference type="EMBL" id="KAB4470341.1"/>
    </source>
</evidence>
<evidence type="ECO:0000313" key="12">
    <source>
        <dbReference type="Proteomes" id="UP000436858"/>
    </source>
</evidence>
<dbReference type="Pfam" id="PF12971">
    <property type="entry name" value="NAGLU_N"/>
    <property type="match status" value="1"/>
</dbReference>
<evidence type="ECO:0000259" key="2">
    <source>
        <dbReference type="Pfam" id="PF05089"/>
    </source>
</evidence>
<dbReference type="EMBL" id="CP083685">
    <property type="protein sequence ID" value="UYU91128.1"/>
    <property type="molecule type" value="Genomic_DNA"/>
</dbReference>
<dbReference type="Proteomes" id="UP000436825">
    <property type="component" value="Unassembled WGS sequence"/>
</dbReference>
<feature type="domain" description="Alpha-N-acetylglucosaminidase N-terminal" evidence="3">
    <location>
        <begin position="30"/>
        <end position="108"/>
    </location>
</feature>
<dbReference type="PANTHER" id="PTHR12872">
    <property type="entry name" value="ALPHA-N-ACETYLGLUCOSAMINIDASE"/>
    <property type="match status" value="1"/>
</dbReference>
<evidence type="ECO:0000313" key="10">
    <source>
        <dbReference type="Proteomes" id="UP000284785"/>
    </source>
</evidence>
<protein>
    <submittedName>
        <fullName evidence="8">Alpha-N-acetylglucosaminidase</fullName>
    </submittedName>
</protein>
<dbReference type="Pfam" id="PF05089">
    <property type="entry name" value="NAGLU"/>
    <property type="match status" value="1"/>
</dbReference>
<feature type="domain" description="Alpha-N-acetylglucosaminidase tim-barrel" evidence="2">
    <location>
        <begin position="123"/>
        <end position="456"/>
    </location>
</feature>
<dbReference type="InterPro" id="IPR007781">
    <property type="entry name" value="NAGLU"/>
</dbReference>
<dbReference type="Proteomes" id="UP000284785">
    <property type="component" value="Unassembled WGS sequence"/>
</dbReference>
<dbReference type="EMBL" id="QSJP01000036">
    <property type="protein sequence ID" value="RHD80846.1"/>
    <property type="molecule type" value="Genomic_DNA"/>
</dbReference>
<dbReference type="EMBL" id="WCSY01000046">
    <property type="protein sequence ID" value="KAB4304605.1"/>
    <property type="molecule type" value="Genomic_DNA"/>
</dbReference>
<evidence type="ECO:0000313" key="5">
    <source>
        <dbReference type="EMBL" id="KAB4304605.1"/>
    </source>
</evidence>
<dbReference type="Pfam" id="PF12972">
    <property type="entry name" value="NAGLU_C"/>
    <property type="match status" value="1"/>
</dbReference>
<evidence type="ECO:0000259" key="4">
    <source>
        <dbReference type="Pfam" id="PF12972"/>
    </source>
</evidence>
<sequence length="730" mass="86371">MNRQYFYIILTIFLFTSCRKDTGSSNPVLEQMCQRLFPQHADSFEFELLNDSNQMDRFILESAHKKICIKGNNNNSLAVGLNHYLKYYCHTNVSWYASDSIDMPEELPVIPQPISIRSKCDNRFFLNYCTFGYTMPYWKWSDWERLIDWMALNGITMPLAISGQETVWYKVWSKLGLNDEQIRSYFTGPAHLPWHRMSNVDYWQSPLPKSWLEQQEVLQKQILKRERDFNMTPVLPAFSGHVPKELKAIYPDAKIHEMSQWGGYDSKYRSHFIEPMDSLFNIIQKMYLEEQTAIYGTDHIYGIDPFNEVDSPNWNEDFLAKVSKKIYESIYQVDAEAKWLQMTWMFYHDQKKWTQPRIRSFLEAVPDDKLILLDYYCDSTEIWRNTEMYYGKPYMWCYLGNFGGNSMMVGNLDDVDVKIEKLFVEGGENVYGLGATLEGFDVNPFMYEFVFDQAWDYPLTTDQWIQNWAKCRGGNQDRHILKAWDSLHKKIYKKYATAGQAVLMNARPMLVGTDSWNTYPDITYNNRDLWDIWTEMLKASHINNTGYRFDVINVGRQVLGNLFSSFRDHFTQCYSEKDIDGMKKWADQMDALLIDTDRLLSCETNFSIGKWIDDARSFGKTEAEKEYYEENARCILTVWGQKATQLNDYANRGWGGLTYSYYRERWKRFTTEVITASLSGQKFDEKQFYQSITDFEYEWTLSKEHHPIISGENPILLAKTLSEKYMQYFY</sequence>
<dbReference type="InterPro" id="IPR024240">
    <property type="entry name" value="NAGLU_N"/>
</dbReference>
<dbReference type="EMBL" id="WCRY01000049">
    <property type="protein sequence ID" value="KAB4470341.1"/>
    <property type="molecule type" value="Genomic_DNA"/>
</dbReference>
<evidence type="ECO:0000259" key="3">
    <source>
        <dbReference type="Pfam" id="PF12971"/>
    </source>
</evidence>
<dbReference type="Gene3D" id="3.30.379.10">
    <property type="entry name" value="Chitobiase/beta-hexosaminidase domain 2-like"/>
    <property type="match status" value="1"/>
</dbReference>
<dbReference type="Gene3D" id="1.20.120.670">
    <property type="entry name" value="N-acetyl-b-d-glucoasminidase"/>
    <property type="match status" value="1"/>
</dbReference>
<dbReference type="GO" id="GO:0005975">
    <property type="term" value="P:carbohydrate metabolic process"/>
    <property type="evidence" value="ECO:0007669"/>
    <property type="project" value="UniProtKB-ARBA"/>
</dbReference>
<proteinExistence type="predicted"/>
<feature type="domain" description="Alpha-N-acetylglucosaminidase C-terminal" evidence="4">
    <location>
        <begin position="464"/>
        <end position="724"/>
    </location>
</feature>
<dbReference type="InterPro" id="IPR024733">
    <property type="entry name" value="NAGLU_tim-barrel"/>
</dbReference>
<evidence type="ECO:0000313" key="9">
    <source>
        <dbReference type="EMBL" id="UYU91128.1"/>
    </source>
</evidence>
<dbReference type="EMBL" id="WCRW01000034">
    <property type="protein sequence ID" value="KAB4450144.1"/>
    <property type="molecule type" value="Genomic_DNA"/>
</dbReference>
<accession>A0A414HAD2</accession>
<dbReference type="RefSeq" id="WP_011107267.1">
    <property type="nucleotide sequence ID" value="NZ_CABJDH010000038.1"/>
</dbReference>
<dbReference type="Gene3D" id="3.20.20.80">
    <property type="entry name" value="Glycosidases"/>
    <property type="match status" value="1"/>
</dbReference>
<evidence type="ECO:0000313" key="8">
    <source>
        <dbReference type="EMBL" id="RHD80846.1"/>
    </source>
</evidence>
<reference evidence="11 12" key="2">
    <citation type="journal article" date="2019" name="Nat. Med.">
        <title>A library of human gut bacterial isolates paired with longitudinal multiomics data enables mechanistic microbiome research.</title>
        <authorList>
            <person name="Poyet M."/>
            <person name="Groussin M."/>
            <person name="Gibbons S.M."/>
            <person name="Avila-Pacheco J."/>
            <person name="Jiang X."/>
            <person name="Kearney S.M."/>
            <person name="Perrotta A.R."/>
            <person name="Berdy B."/>
            <person name="Zhao S."/>
            <person name="Lieberman T.D."/>
            <person name="Swanson P.K."/>
            <person name="Smith M."/>
            <person name="Roesemann S."/>
            <person name="Alexander J.E."/>
            <person name="Rich S.A."/>
            <person name="Livny J."/>
            <person name="Vlamakis H."/>
            <person name="Clish C."/>
            <person name="Bullock K."/>
            <person name="Deik A."/>
            <person name="Scott J."/>
            <person name="Pierce K.A."/>
            <person name="Xavier R.J."/>
            <person name="Alm E.J."/>
        </authorList>
    </citation>
    <scope>NUCLEOTIDE SEQUENCE [LARGE SCALE GENOMIC DNA]</scope>
    <source>
        <strain evidence="6 11">BIOML-A160</strain>
        <strain evidence="7 12">BIOML-A162</strain>
        <strain evidence="5 13">BIOML-A188</strain>
    </source>
</reference>
<evidence type="ECO:0000313" key="13">
    <source>
        <dbReference type="Proteomes" id="UP000440614"/>
    </source>
</evidence>
<reference evidence="8 10" key="1">
    <citation type="submission" date="2018-08" db="EMBL/GenBank/DDBJ databases">
        <title>A genome reference for cultivated species of the human gut microbiota.</title>
        <authorList>
            <person name="Zou Y."/>
            <person name="Xue W."/>
            <person name="Luo G."/>
        </authorList>
    </citation>
    <scope>NUCLEOTIDE SEQUENCE [LARGE SCALE GENOMIC DNA]</scope>
    <source>
        <strain evidence="8 10">AM30-26</strain>
    </source>
</reference>
<evidence type="ECO:0000313" key="11">
    <source>
        <dbReference type="Proteomes" id="UP000436825"/>
    </source>
</evidence>
<evidence type="ECO:0000313" key="6">
    <source>
        <dbReference type="EMBL" id="KAB4450144.1"/>
    </source>
</evidence>
<dbReference type="InterPro" id="IPR024732">
    <property type="entry name" value="NAGLU_C"/>
</dbReference>
<gene>
    <name evidence="8" type="ORF">DW780_25740</name>
    <name evidence="6" type="ORF">GAN75_26370</name>
    <name evidence="7" type="ORF">GAN91_26375</name>
    <name evidence="5" type="ORF">GAO51_27885</name>
    <name evidence="9" type="ORF">KQP74_00395</name>
</gene>
<dbReference type="Proteomes" id="UP000436858">
    <property type="component" value="Unassembled WGS sequence"/>
</dbReference>
<evidence type="ECO:0000256" key="1">
    <source>
        <dbReference type="ARBA" id="ARBA00022801"/>
    </source>
</evidence>
<dbReference type="PANTHER" id="PTHR12872:SF1">
    <property type="entry name" value="ALPHA-N-ACETYLGLUCOSAMINIDASE"/>
    <property type="match status" value="1"/>
</dbReference>
<dbReference type="PROSITE" id="PS51257">
    <property type="entry name" value="PROKAR_LIPOPROTEIN"/>
    <property type="match status" value="1"/>
</dbReference>
<dbReference type="Proteomes" id="UP000440614">
    <property type="component" value="Unassembled WGS sequence"/>
</dbReference>
<dbReference type="InterPro" id="IPR029018">
    <property type="entry name" value="Hex-like_dom2"/>
</dbReference>
<dbReference type="Proteomes" id="UP001162960">
    <property type="component" value="Chromosome"/>
</dbReference>
<dbReference type="SMR" id="A0A414HAD2"/>
<reference evidence="9" key="3">
    <citation type="submission" date="2021-06" db="EMBL/GenBank/DDBJ databases">
        <title>Interrogation of the integrated mobile genetic elements in gut-associated Bacteroides with a consensus prediction approach.</title>
        <authorList>
            <person name="Campbell D.E."/>
            <person name="Leigh J.R."/>
            <person name="Kim T."/>
            <person name="England W."/>
            <person name="Whitaker R.J."/>
            <person name="Degnan P.H."/>
        </authorList>
    </citation>
    <scope>NUCLEOTIDE SEQUENCE</scope>
    <source>
        <strain evidence="9">VPI-3443</strain>
    </source>
</reference>